<evidence type="ECO:0000256" key="11">
    <source>
        <dbReference type="ARBA" id="ARBA00023242"/>
    </source>
</evidence>
<dbReference type="EC" id="1.14.11.-" evidence="12"/>
<keyword evidence="5" id="KW-0156">Chromatin regulator</keyword>
<keyword evidence="9 12" id="KW-0805">Transcription regulation</keyword>
<comment type="cofactor">
    <cofactor evidence="12">
        <name>Fe(2+)</name>
        <dbReference type="ChEBI" id="CHEBI:29033"/>
    </cofactor>
    <text evidence="12">Binds 1 Fe(2+) ion per subunit.</text>
</comment>
<proteinExistence type="inferred from homology"/>
<keyword evidence="6 12" id="KW-0223">Dioxygenase</keyword>
<evidence type="ECO:0000256" key="12">
    <source>
        <dbReference type="RuleBase" id="RU366061"/>
    </source>
</evidence>
<dbReference type="GO" id="GO:0032453">
    <property type="term" value="F:histone H3K4 demethylase activity"/>
    <property type="evidence" value="ECO:0007669"/>
    <property type="project" value="TreeGrafter"/>
</dbReference>
<evidence type="ECO:0000256" key="4">
    <source>
        <dbReference type="ARBA" id="ARBA00022723"/>
    </source>
</evidence>
<evidence type="ECO:0000313" key="16">
    <source>
        <dbReference type="RefSeq" id="XP_022332243.1"/>
    </source>
</evidence>
<evidence type="ECO:0000256" key="7">
    <source>
        <dbReference type="ARBA" id="ARBA00023002"/>
    </source>
</evidence>
<feature type="domain" description="JmjC" evidence="14">
    <location>
        <begin position="358"/>
        <end position="497"/>
    </location>
</feature>
<protein>
    <recommendedName>
        <fullName evidence="12">Bifunctional lysine-specific demethylase and histidyl-hydroxylase</fullName>
        <ecNumber evidence="12">1.14.11.-</ecNumber>
    </recommendedName>
</protein>
<sequence>MMSHSKKVSAFSVFKGRKDSVSSLDSRASIRKAASSQSIREDVKKALDGKGKKLMKVLKGGSLRSSLRNTPKSRPTILPDPKKEDTVQLTGVRSTSDLTDDQGSERDRGKPLSTPVIPKQISAVRPTRNQNIPPSGKRSPHVSPGKQSPQPSPPEKRSPGNRSSTDSVTPLAEAGNKPKTNKNKKTPSPRVSDGGSRQAGKNKRSENEGDSKPAKKKKRENSEVQMQDCSTEEMEHAVSFEDESTSSSQLPYMFNSGDEARKIFECLIHPVKPDKFFRELWERKPLLVQRHMALYNDGWFSTAELDKILREENVQFSTNLDVTTFTNGQRETHNPVGRAYPSVVWDFYQNGCSVRLLNPQTYSRNVWKLLSVLQEYFNCCVGANVYLTPPGTQGFAPHYDDIEAFILQLEGRKHWKLYSPRTDNEVLPRFSSGNFTEKDLGKPILDTVLDPGDLLYFPRGTIHQGNCLEDTHSLHITVSCYQKNTWGDLFEKMVPRALQMAIDEDVEFRRGLPREYSSYMGIANSDMDGSPRNLFLKKVEQLMVRLIQHLPVDSACDQMAKSFIHDSLPPVLSDAEKSYSVHGSGEHWDKEKMCVTGNAELEPDTTIKIIRKGILRLLTEEDEVRIYHSLENTRLYHEIEPTFIQISAEVAPAVEYLIHSYPKYVTVESLPLPSIDQRIDVASMLYEKGLLITGEQLLPLDED</sequence>
<evidence type="ECO:0000313" key="15">
    <source>
        <dbReference type="Proteomes" id="UP000694844"/>
    </source>
</evidence>
<comment type="similarity">
    <text evidence="2">Belongs to the ROX family. NO66 subfamily.</text>
</comment>
<evidence type="ECO:0000256" key="3">
    <source>
        <dbReference type="ARBA" id="ARBA00022491"/>
    </source>
</evidence>
<evidence type="ECO:0000256" key="1">
    <source>
        <dbReference type="ARBA" id="ARBA00004123"/>
    </source>
</evidence>
<keyword evidence="7 12" id="KW-0560">Oxidoreductase</keyword>
<dbReference type="AlphaFoldDB" id="A0A8B8DXB0"/>
<reference evidence="16" key="1">
    <citation type="submission" date="2025-08" db="UniProtKB">
        <authorList>
            <consortium name="RefSeq"/>
        </authorList>
    </citation>
    <scope>IDENTIFICATION</scope>
    <source>
        <tissue evidence="16">Whole sample</tissue>
    </source>
</reference>
<keyword evidence="15" id="KW-1185">Reference proteome</keyword>
<keyword evidence="10 12" id="KW-0804">Transcription</keyword>
<dbReference type="GeneID" id="111129970"/>
<evidence type="ECO:0000256" key="9">
    <source>
        <dbReference type="ARBA" id="ARBA00023015"/>
    </source>
</evidence>
<dbReference type="FunFam" id="1.10.10.1500:FF:000001">
    <property type="entry name" value="ribosomal oxygenase 1 isoform X1"/>
    <property type="match status" value="1"/>
</dbReference>
<dbReference type="Gene3D" id="1.10.10.1500">
    <property type="entry name" value="JmjC domain-containing ribosomal oxygenase (ROX), dimer domain"/>
    <property type="match status" value="1"/>
</dbReference>
<dbReference type="GO" id="GO:0005730">
    <property type="term" value="C:nucleolus"/>
    <property type="evidence" value="ECO:0007669"/>
    <property type="project" value="TreeGrafter"/>
</dbReference>
<evidence type="ECO:0000256" key="10">
    <source>
        <dbReference type="ARBA" id="ARBA00023163"/>
    </source>
</evidence>
<dbReference type="GO" id="GO:0005506">
    <property type="term" value="F:iron ion binding"/>
    <property type="evidence" value="ECO:0007669"/>
    <property type="project" value="UniProtKB-UniRule"/>
</dbReference>
<evidence type="ECO:0000256" key="2">
    <source>
        <dbReference type="ARBA" id="ARBA00010309"/>
    </source>
</evidence>
<name>A0A8B8DXB0_CRAVI</name>
<gene>
    <name evidence="16" type="primary">LOC111129970</name>
</gene>
<feature type="compositionally biased region" description="Polar residues" evidence="13">
    <location>
        <begin position="64"/>
        <end position="73"/>
    </location>
</feature>
<feature type="compositionally biased region" description="Polar residues" evidence="13">
    <location>
        <begin position="87"/>
        <end position="97"/>
    </location>
</feature>
<organism evidence="15 16">
    <name type="scientific">Crassostrea virginica</name>
    <name type="common">Eastern oyster</name>
    <dbReference type="NCBI Taxonomy" id="6565"/>
    <lineage>
        <taxon>Eukaryota</taxon>
        <taxon>Metazoa</taxon>
        <taxon>Spiralia</taxon>
        <taxon>Lophotrochozoa</taxon>
        <taxon>Mollusca</taxon>
        <taxon>Bivalvia</taxon>
        <taxon>Autobranchia</taxon>
        <taxon>Pteriomorphia</taxon>
        <taxon>Ostreida</taxon>
        <taxon>Ostreoidea</taxon>
        <taxon>Ostreidae</taxon>
        <taxon>Crassostrea</taxon>
    </lineage>
</organism>
<dbReference type="InterPro" id="IPR049043">
    <property type="entry name" value="WHD_RIOX1"/>
</dbReference>
<evidence type="ECO:0000256" key="5">
    <source>
        <dbReference type="ARBA" id="ARBA00022853"/>
    </source>
</evidence>
<dbReference type="FunFam" id="2.60.120.650:FF:000013">
    <property type="entry name" value="Ribosomal oxygenase 1"/>
    <property type="match status" value="1"/>
</dbReference>
<dbReference type="PROSITE" id="PS51184">
    <property type="entry name" value="JMJC"/>
    <property type="match status" value="1"/>
</dbReference>
<dbReference type="InterPro" id="IPR003347">
    <property type="entry name" value="JmjC_dom"/>
</dbReference>
<feature type="compositionally biased region" description="Basic and acidic residues" evidence="13">
    <location>
        <begin position="39"/>
        <end position="51"/>
    </location>
</feature>
<dbReference type="Pfam" id="PF08007">
    <property type="entry name" value="JmjC_2"/>
    <property type="match status" value="1"/>
</dbReference>
<dbReference type="OrthoDB" id="425950at2759"/>
<dbReference type="Gene3D" id="2.60.120.650">
    <property type="entry name" value="Cupin"/>
    <property type="match status" value="1"/>
</dbReference>
<dbReference type="GO" id="GO:0051864">
    <property type="term" value="F:histone H3K36 demethylase activity"/>
    <property type="evidence" value="ECO:0007669"/>
    <property type="project" value="TreeGrafter"/>
</dbReference>
<dbReference type="InterPro" id="IPR039994">
    <property type="entry name" value="NO66-like"/>
</dbReference>
<dbReference type="RefSeq" id="XP_022332243.1">
    <property type="nucleotide sequence ID" value="XM_022476535.1"/>
</dbReference>
<dbReference type="Pfam" id="PF21233">
    <property type="entry name" value="WHD_RIOX1"/>
    <property type="match status" value="1"/>
</dbReference>
<dbReference type="KEGG" id="cvn:111129970"/>
<feature type="region of interest" description="Disordered" evidence="13">
    <location>
        <begin position="1"/>
        <end position="230"/>
    </location>
</feature>
<evidence type="ECO:0000256" key="8">
    <source>
        <dbReference type="ARBA" id="ARBA00023004"/>
    </source>
</evidence>
<dbReference type="PANTHER" id="PTHR13096:SF8">
    <property type="entry name" value="RIBOSOMAL OXYGENASE 1"/>
    <property type="match status" value="1"/>
</dbReference>
<accession>A0A8B8DXB0</accession>
<keyword evidence="8 12" id="KW-0408">Iron</keyword>
<evidence type="ECO:0000256" key="13">
    <source>
        <dbReference type="SAM" id="MobiDB-lite"/>
    </source>
</evidence>
<dbReference type="Gene3D" id="3.90.930.40">
    <property type="match status" value="1"/>
</dbReference>
<dbReference type="FunFam" id="3.90.930.40:FF:000001">
    <property type="entry name" value="ribosomal oxygenase 1 isoform X1"/>
    <property type="match status" value="1"/>
</dbReference>
<comment type="subcellular location">
    <subcellularLocation>
        <location evidence="1 12">Nucleus</location>
    </subcellularLocation>
</comment>
<feature type="compositionally biased region" description="Basic and acidic residues" evidence="13">
    <location>
        <begin position="203"/>
        <end position="213"/>
    </location>
</feature>
<evidence type="ECO:0000256" key="6">
    <source>
        <dbReference type="ARBA" id="ARBA00022964"/>
    </source>
</evidence>
<dbReference type="SUPFAM" id="SSF51197">
    <property type="entry name" value="Clavaminate synthase-like"/>
    <property type="match status" value="1"/>
</dbReference>
<keyword evidence="4 12" id="KW-0479">Metal-binding</keyword>
<evidence type="ECO:0000259" key="14">
    <source>
        <dbReference type="PROSITE" id="PS51184"/>
    </source>
</evidence>
<keyword evidence="3" id="KW-0678">Repressor</keyword>
<comment type="function">
    <text evidence="12">Oxygenase that can act as both a histone lysine demethylase and a ribosomal histidine hydroxylase.</text>
</comment>
<dbReference type="PANTHER" id="PTHR13096">
    <property type="entry name" value="MINA53 MYC INDUCED NUCLEAR ANTIGEN"/>
    <property type="match status" value="1"/>
</dbReference>
<dbReference type="Proteomes" id="UP000694844">
    <property type="component" value="Chromosome 4"/>
</dbReference>
<keyword evidence="11 12" id="KW-0539">Nucleus</keyword>